<evidence type="ECO:0000256" key="2">
    <source>
        <dbReference type="ARBA" id="ARBA00012438"/>
    </source>
</evidence>
<feature type="domain" description="PAC" evidence="12">
    <location>
        <begin position="99"/>
        <end position="151"/>
    </location>
</feature>
<dbReference type="GO" id="GO:0006355">
    <property type="term" value="P:regulation of DNA-templated transcription"/>
    <property type="evidence" value="ECO:0007669"/>
    <property type="project" value="InterPro"/>
</dbReference>
<dbReference type="InterPro" id="IPR013656">
    <property type="entry name" value="PAS_4"/>
</dbReference>
<dbReference type="InterPro" id="IPR004358">
    <property type="entry name" value="Sig_transdc_His_kin-like_C"/>
</dbReference>
<organism evidence="13 14">
    <name type="scientific">Tautonia plasticadhaerens</name>
    <dbReference type="NCBI Taxonomy" id="2527974"/>
    <lineage>
        <taxon>Bacteria</taxon>
        <taxon>Pseudomonadati</taxon>
        <taxon>Planctomycetota</taxon>
        <taxon>Planctomycetia</taxon>
        <taxon>Isosphaerales</taxon>
        <taxon>Isosphaeraceae</taxon>
        <taxon>Tautonia</taxon>
    </lineage>
</organism>
<dbReference type="InterPro" id="IPR003661">
    <property type="entry name" value="HisK_dim/P_dom"/>
</dbReference>
<evidence type="ECO:0000256" key="5">
    <source>
        <dbReference type="ARBA" id="ARBA00022741"/>
    </source>
</evidence>
<keyword evidence="4 13" id="KW-0808">Transferase</keyword>
<proteinExistence type="predicted"/>
<evidence type="ECO:0000256" key="8">
    <source>
        <dbReference type="ARBA" id="ARBA00023012"/>
    </source>
</evidence>
<gene>
    <name evidence="13" type="primary">kinE_2</name>
    <name evidence="13" type="ORF">ElP_31070</name>
</gene>
<name>A0A518H2Z2_9BACT</name>
<dbReference type="SUPFAM" id="SSF55785">
    <property type="entry name" value="PYP-like sensor domain (PAS domain)"/>
    <property type="match status" value="4"/>
</dbReference>
<evidence type="ECO:0000256" key="6">
    <source>
        <dbReference type="ARBA" id="ARBA00022777"/>
    </source>
</evidence>
<dbReference type="CDD" id="cd00130">
    <property type="entry name" value="PAS"/>
    <property type="match status" value="4"/>
</dbReference>
<dbReference type="Pfam" id="PF13426">
    <property type="entry name" value="PAS_9"/>
    <property type="match status" value="1"/>
</dbReference>
<evidence type="ECO:0000256" key="7">
    <source>
        <dbReference type="ARBA" id="ARBA00022840"/>
    </source>
</evidence>
<feature type="domain" description="PAC" evidence="12">
    <location>
        <begin position="226"/>
        <end position="278"/>
    </location>
</feature>
<evidence type="ECO:0000256" key="9">
    <source>
        <dbReference type="SAM" id="Coils"/>
    </source>
</evidence>
<dbReference type="SMART" id="SM00387">
    <property type="entry name" value="HATPase_c"/>
    <property type="match status" value="1"/>
</dbReference>
<dbReference type="SMART" id="SM00091">
    <property type="entry name" value="PAS"/>
    <property type="match status" value="4"/>
</dbReference>
<dbReference type="InterPro" id="IPR000014">
    <property type="entry name" value="PAS"/>
</dbReference>
<feature type="domain" description="PAS" evidence="11">
    <location>
        <begin position="279"/>
        <end position="349"/>
    </location>
</feature>
<dbReference type="AlphaFoldDB" id="A0A518H2Z2"/>
<feature type="domain" description="PAS" evidence="11">
    <location>
        <begin position="152"/>
        <end position="222"/>
    </location>
</feature>
<keyword evidence="8" id="KW-0902">Two-component regulatory system</keyword>
<dbReference type="Gene3D" id="1.10.287.130">
    <property type="match status" value="1"/>
</dbReference>
<dbReference type="CDD" id="cd00082">
    <property type="entry name" value="HisKA"/>
    <property type="match status" value="1"/>
</dbReference>
<dbReference type="EC" id="2.7.13.3" evidence="2"/>
<feature type="domain" description="PAS" evidence="11">
    <location>
        <begin position="33"/>
        <end position="96"/>
    </location>
</feature>
<evidence type="ECO:0000259" key="11">
    <source>
        <dbReference type="PROSITE" id="PS50112"/>
    </source>
</evidence>
<keyword evidence="5" id="KW-0547">Nucleotide-binding</keyword>
<keyword evidence="7" id="KW-0067">ATP-binding</keyword>
<reference evidence="13 14" key="1">
    <citation type="submission" date="2019-02" db="EMBL/GenBank/DDBJ databases">
        <title>Deep-cultivation of Planctomycetes and their phenomic and genomic characterization uncovers novel biology.</title>
        <authorList>
            <person name="Wiegand S."/>
            <person name="Jogler M."/>
            <person name="Boedeker C."/>
            <person name="Pinto D."/>
            <person name="Vollmers J."/>
            <person name="Rivas-Marin E."/>
            <person name="Kohn T."/>
            <person name="Peeters S.H."/>
            <person name="Heuer A."/>
            <person name="Rast P."/>
            <person name="Oberbeckmann S."/>
            <person name="Bunk B."/>
            <person name="Jeske O."/>
            <person name="Meyerdierks A."/>
            <person name="Storesund J.E."/>
            <person name="Kallscheuer N."/>
            <person name="Luecker S."/>
            <person name="Lage O.M."/>
            <person name="Pohl T."/>
            <person name="Merkel B.J."/>
            <person name="Hornburger P."/>
            <person name="Mueller R.-W."/>
            <person name="Bruemmer F."/>
            <person name="Labrenz M."/>
            <person name="Spormann A.M."/>
            <person name="Op den Camp H."/>
            <person name="Overmann J."/>
            <person name="Amann R."/>
            <person name="Jetten M.S.M."/>
            <person name="Mascher T."/>
            <person name="Medema M.H."/>
            <person name="Devos D.P."/>
            <person name="Kaster A.-K."/>
            <person name="Ovreas L."/>
            <person name="Rohde M."/>
            <person name="Galperin M.Y."/>
            <person name="Jogler C."/>
        </authorList>
    </citation>
    <scope>NUCLEOTIDE SEQUENCE [LARGE SCALE GENOMIC DNA]</scope>
    <source>
        <strain evidence="13 14">ElP</strain>
    </source>
</reference>
<evidence type="ECO:0000259" key="12">
    <source>
        <dbReference type="PROSITE" id="PS50113"/>
    </source>
</evidence>
<keyword evidence="6 13" id="KW-0418">Kinase</keyword>
<dbReference type="InterPro" id="IPR013767">
    <property type="entry name" value="PAS_fold"/>
</dbReference>
<evidence type="ECO:0000256" key="1">
    <source>
        <dbReference type="ARBA" id="ARBA00000085"/>
    </source>
</evidence>
<evidence type="ECO:0000256" key="3">
    <source>
        <dbReference type="ARBA" id="ARBA00022553"/>
    </source>
</evidence>
<feature type="domain" description="PAS" evidence="11">
    <location>
        <begin position="423"/>
        <end position="478"/>
    </location>
</feature>
<dbReference type="NCBIfam" id="TIGR00229">
    <property type="entry name" value="sensory_box"/>
    <property type="match status" value="4"/>
</dbReference>
<dbReference type="GO" id="GO:0000155">
    <property type="term" value="F:phosphorelay sensor kinase activity"/>
    <property type="evidence" value="ECO:0007669"/>
    <property type="project" value="InterPro"/>
</dbReference>
<dbReference type="InterPro" id="IPR035965">
    <property type="entry name" value="PAS-like_dom_sf"/>
</dbReference>
<dbReference type="PROSITE" id="PS50109">
    <property type="entry name" value="HIS_KIN"/>
    <property type="match status" value="1"/>
</dbReference>
<dbReference type="PANTHER" id="PTHR43065">
    <property type="entry name" value="SENSOR HISTIDINE KINASE"/>
    <property type="match status" value="1"/>
</dbReference>
<dbReference type="InterPro" id="IPR005467">
    <property type="entry name" value="His_kinase_dom"/>
</dbReference>
<keyword evidence="9" id="KW-0175">Coiled coil</keyword>
<dbReference type="Proteomes" id="UP000317835">
    <property type="component" value="Chromosome"/>
</dbReference>
<protein>
    <recommendedName>
        <fullName evidence="2">histidine kinase</fullName>
        <ecNumber evidence="2">2.7.13.3</ecNumber>
    </recommendedName>
</protein>
<evidence type="ECO:0000313" key="14">
    <source>
        <dbReference type="Proteomes" id="UP000317835"/>
    </source>
</evidence>
<dbReference type="InterPro" id="IPR001610">
    <property type="entry name" value="PAC"/>
</dbReference>
<feature type="domain" description="PAC" evidence="12">
    <location>
        <begin position="502"/>
        <end position="552"/>
    </location>
</feature>
<dbReference type="PANTHER" id="PTHR43065:SF10">
    <property type="entry name" value="PEROXIDE STRESS-ACTIVATED HISTIDINE KINASE MAK3"/>
    <property type="match status" value="1"/>
</dbReference>
<dbReference type="Gene3D" id="3.30.565.10">
    <property type="entry name" value="Histidine kinase-like ATPase, C-terminal domain"/>
    <property type="match status" value="1"/>
</dbReference>
<dbReference type="EMBL" id="CP036426">
    <property type="protein sequence ID" value="QDV35204.1"/>
    <property type="molecule type" value="Genomic_DNA"/>
</dbReference>
<dbReference type="InterPro" id="IPR000700">
    <property type="entry name" value="PAS-assoc_C"/>
</dbReference>
<dbReference type="PRINTS" id="PR00344">
    <property type="entry name" value="BCTRLSENSOR"/>
</dbReference>
<evidence type="ECO:0000256" key="4">
    <source>
        <dbReference type="ARBA" id="ARBA00022679"/>
    </source>
</evidence>
<evidence type="ECO:0000313" key="13">
    <source>
        <dbReference type="EMBL" id="QDV35204.1"/>
    </source>
</evidence>
<dbReference type="Pfam" id="PF00989">
    <property type="entry name" value="PAS"/>
    <property type="match status" value="2"/>
</dbReference>
<sequence length="814" mass="90179">MRGTAAEPAIVGPPREEAERAVDRCLGPFALALLERSAQPFVIVELSGALLRANRAFCELLGYEPGSLEGRTIVELTPERWHETTLDARRRILAEGRPLRYSKEYRHRDGRVVPVDLVADVLPDESGRPIALYSIITDLTDQTEAERALRASESRFRELFDEAPFGYHEIDRQGRITAVNRAECEMLGYTRDELLGRPIFERVDPSQRAAAERAVAEKLDGLRPLVPFERTYRRHDGRALIVTIRERLRLDDEGEVIGIRSTVQDITEQKLMEAALIASQRRAQALFDGIEDAVFVHDTDGHLLEANPAAARLLGYSRDELLRMKTFEIDAEDTAAGFRGRLERQLRDGHLSFEGRHRAKDGRVIPVEVNTSTIELGEQIAVLAVIRDVTERHALEETRRRFAEAQSANAEVLAEKNRMLRESEARYRKLTEATLDGVVVADADGRITLFNPAAERVFGYDAMEVLGRPLSLILLDADGFRGGADCDSCLDCARPASRLVGRTVELRGRRKDGHEFPLELSLNALIDGDDVQYVGSIRDLTERQRMRDMLIQSEKLASIGLLSAGVAHEINNPLAYVANNLAVLERDLRGIFELIDAYECARPAMAPEAAEAVGRVEADLDWAYVRGNTGRLLTRTREGVQRVASIVSTLRSMARTAPPDKERVPMAELVASALEMAQGQLRKSRIEVEVDAPADLVPVPCVANQITQVVLNLLINASQAIDELDRPEGGRIRIRIRDEADAQVVEVCDDGCGIDPDHLPRLYDPFFTTKPVGEGTGLGLAISHSIVTGHGGSIAVDSGPGRGTTFRLRLPARD</sequence>
<feature type="coiled-coil region" evidence="9">
    <location>
        <begin position="395"/>
        <end position="433"/>
    </location>
</feature>
<feature type="domain" description="Histidine kinase" evidence="10">
    <location>
        <begin position="565"/>
        <end position="814"/>
    </location>
</feature>
<dbReference type="Pfam" id="PF08448">
    <property type="entry name" value="PAS_4"/>
    <property type="match status" value="1"/>
</dbReference>
<feature type="domain" description="PAC" evidence="12">
    <location>
        <begin position="351"/>
        <end position="401"/>
    </location>
</feature>
<dbReference type="PROSITE" id="PS50113">
    <property type="entry name" value="PAC"/>
    <property type="match status" value="4"/>
</dbReference>
<dbReference type="KEGG" id="tpla:ElP_31070"/>
<dbReference type="InterPro" id="IPR003594">
    <property type="entry name" value="HATPase_dom"/>
</dbReference>
<keyword evidence="3" id="KW-0597">Phosphoprotein</keyword>
<keyword evidence="14" id="KW-1185">Reference proteome</keyword>
<dbReference type="Pfam" id="PF02518">
    <property type="entry name" value="HATPase_c"/>
    <property type="match status" value="1"/>
</dbReference>
<dbReference type="GO" id="GO:0005524">
    <property type="term" value="F:ATP binding"/>
    <property type="evidence" value="ECO:0007669"/>
    <property type="project" value="UniProtKB-KW"/>
</dbReference>
<comment type="catalytic activity">
    <reaction evidence="1">
        <text>ATP + protein L-histidine = ADP + protein N-phospho-L-histidine.</text>
        <dbReference type="EC" id="2.7.13.3"/>
    </reaction>
</comment>
<dbReference type="InterPro" id="IPR036890">
    <property type="entry name" value="HATPase_C_sf"/>
</dbReference>
<dbReference type="Gene3D" id="3.30.450.20">
    <property type="entry name" value="PAS domain"/>
    <property type="match status" value="4"/>
</dbReference>
<dbReference type="SMART" id="SM00086">
    <property type="entry name" value="PAC"/>
    <property type="match status" value="4"/>
</dbReference>
<accession>A0A518H2Z2</accession>
<evidence type="ECO:0000259" key="10">
    <source>
        <dbReference type="PROSITE" id="PS50109"/>
    </source>
</evidence>
<dbReference type="SUPFAM" id="SSF55874">
    <property type="entry name" value="ATPase domain of HSP90 chaperone/DNA topoisomerase II/histidine kinase"/>
    <property type="match status" value="1"/>
</dbReference>
<dbReference type="PROSITE" id="PS50112">
    <property type="entry name" value="PAS"/>
    <property type="match status" value="4"/>
</dbReference>